<sequence>MIWVLVLYVLPVAKYTDICCSYLTVCCYQASSDWSSSKIASHYQTIILGIDDLKHF</sequence>
<gene>
    <name evidence="2" type="ORF">F383_27888</name>
</gene>
<evidence type="ECO:0000313" key="3">
    <source>
        <dbReference type="Proteomes" id="UP000032142"/>
    </source>
</evidence>
<protein>
    <submittedName>
        <fullName evidence="2">Uncharacterized protein</fullName>
    </submittedName>
</protein>
<keyword evidence="1" id="KW-0732">Signal</keyword>
<dbReference type="AlphaFoldDB" id="A0A0B0MUI7"/>
<proteinExistence type="predicted"/>
<reference evidence="3" key="1">
    <citation type="submission" date="2014-09" db="EMBL/GenBank/DDBJ databases">
        <authorList>
            <person name="Mudge J."/>
            <person name="Ramaraj T."/>
            <person name="Lindquist I.E."/>
            <person name="Bharti A.K."/>
            <person name="Sundararajan A."/>
            <person name="Cameron C.T."/>
            <person name="Woodward J.E."/>
            <person name="May G.D."/>
            <person name="Brubaker C."/>
            <person name="Broadhvest J."/>
            <person name="Wilkins T.A."/>
        </authorList>
    </citation>
    <scope>NUCLEOTIDE SEQUENCE</scope>
    <source>
        <strain evidence="3">cv. AKA8401</strain>
    </source>
</reference>
<dbReference type="EMBL" id="JRRC01330557">
    <property type="protein sequence ID" value="KHG03159.1"/>
    <property type="molecule type" value="Genomic_DNA"/>
</dbReference>
<feature type="signal peptide" evidence="1">
    <location>
        <begin position="1"/>
        <end position="15"/>
    </location>
</feature>
<evidence type="ECO:0000313" key="2">
    <source>
        <dbReference type="EMBL" id="KHG03159.1"/>
    </source>
</evidence>
<evidence type="ECO:0000256" key="1">
    <source>
        <dbReference type="SAM" id="SignalP"/>
    </source>
</evidence>
<comment type="caution">
    <text evidence="2">The sequence shown here is derived from an EMBL/GenBank/DDBJ whole genome shotgun (WGS) entry which is preliminary data.</text>
</comment>
<organism evidence="2 3">
    <name type="scientific">Gossypium arboreum</name>
    <name type="common">Tree cotton</name>
    <name type="synonym">Gossypium nanking</name>
    <dbReference type="NCBI Taxonomy" id="29729"/>
    <lineage>
        <taxon>Eukaryota</taxon>
        <taxon>Viridiplantae</taxon>
        <taxon>Streptophyta</taxon>
        <taxon>Embryophyta</taxon>
        <taxon>Tracheophyta</taxon>
        <taxon>Spermatophyta</taxon>
        <taxon>Magnoliopsida</taxon>
        <taxon>eudicotyledons</taxon>
        <taxon>Gunneridae</taxon>
        <taxon>Pentapetalae</taxon>
        <taxon>rosids</taxon>
        <taxon>malvids</taxon>
        <taxon>Malvales</taxon>
        <taxon>Malvaceae</taxon>
        <taxon>Malvoideae</taxon>
        <taxon>Gossypium</taxon>
    </lineage>
</organism>
<keyword evidence="3" id="KW-1185">Reference proteome</keyword>
<name>A0A0B0MUI7_GOSAR</name>
<feature type="chain" id="PRO_5012542698" evidence="1">
    <location>
        <begin position="16"/>
        <end position="56"/>
    </location>
</feature>
<accession>A0A0B0MUI7</accession>
<dbReference type="Proteomes" id="UP000032142">
    <property type="component" value="Unassembled WGS sequence"/>
</dbReference>